<comment type="caution">
    <text evidence="2">The sequence shown here is derived from an EMBL/GenBank/DDBJ whole genome shotgun (WGS) entry which is preliminary data.</text>
</comment>
<name>A0AAV8Y3P6_9CUCU</name>
<dbReference type="EMBL" id="JAPWTK010000217">
    <property type="protein sequence ID" value="KAJ8945394.1"/>
    <property type="molecule type" value="Genomic_DNA"/>
</dbReference>
<gene>
    <name evidence="2" type="ORF">NQ318_016001</name>
</gene>
<dbReference type="AlphaFoldDB" id="A0AAV8Y3P6"/>
<protein>
    <submittedName>
        <fullName evidence="2">Uncharacterized protein</fullName>
    </submittedName>
</protein>
<keyword evidence="3" id="KW-1185">Reference proteome</keyword>
<dbReference type="Proteomes" id="UP001162162">
    <property type="component" value="Unassembled WGS sequence"/>
</dbReference>
<organism evidence="2 3">
    <name type="scientific">Aromia moschata</name>
    <dbReference type="NCBI Taxonomy" id="1265417"/>
    <lineage>
        <taxon>Eukaryota</taxon>
        <taxon>Metazoa</taxon>
        <taxon>Ecdysozoa</taxon>
        <taxon>Arthropoda</taxon>
        <taxon>Hexapoda</taxon>
        <taxon>Insecta</taxon>
        <taxon>Pterygota</taxon>
        <taxon>Neoptera</taxon>
        <taxon>Endopterygota</taxon>
        <taxon>Coleoptera</taxon>
        <taxon>Polyphaga</taxon>
        <taxon>Cucujiformia</taxon>
        <taxon>Chrysomeloidea</taxon>
        <taxon>Cerambycidae</taxon>
        <taxon>Cerambycinae</taxon>
        <taxon>Callichromatini</taxon>
        <taxon>Aromia</taxon>
    </lineage>
</organism>
<accession>A0AAV8Y3P6</accession>
<proteinExistence type="predicted"/>
<evidence type="ECO:0000256" key="1">
    <source>
        <dbReference type="SAM" id="MobiDB-lite"/>
    </source>
</evidence>
<evidence type="ECO:0000313" key="3">
    <source>
        <dbReference type="Proteomes" id="UP001162162"/>
    </source>
</evidence>
<sequence>MNSIRNLLKTPFSSLSLEEKVQIKTLDGFIREISAIRNSTETATSTEDEPNKIQPIKRRGVDTSTEDKNRELKEVCFLRLGK</sequence>
<feature type="region of interest" description="Disordered" evidence="1">
    <location>
        <begin position="39"/>
        <end position="65"/>
    </location>
</feature>
<reference evidence="2" key="1">
    <citation type="journal article" date="2023" name="Insect Mol. Biol.">
        <title>Genome sequencing provides insights into the evolution of gene families encoding plant cell wall-degrading enzymes in longhorned beetles.</title>
        <authorList>
            <person name="Shin N.R."/>
            <person name="Okamura Y."/>
            <person name="Kirsch R."/>
            <person name="Pauchet Y."/>
        </authorList>
    </citation>
    <scope>NUCLEOTIDE SEQUENCE</scope>
    <source>
        <strain evidence="2">AMC_N1</strain>
    </source>
</reference>
<evidence type="ECO:0000313" key="2">
    <source>
        <dbReference type="EMBL" id="KAJ8945394.1"/>
    </source>
</evidence>